<feature type="domain" description="Leucine-rich repeat-containing N-terminal plant-type" evidence="10">
    <location>
        <begin position="32"/>
        <end position="81"/>
    </location>
</feature>
<reference evidence="11 12" key="1">
    <citation type="submission" date="2024-01" db="EMBL/GenBank/DDBJ databases">
        <title>The complete chloroplast genome sequence of Lithospermum erythrorhizon: insights into the phylogenetic relationship among Boraginaceae species and the maternal lineages of purple gromwells.</title>
        <authorList>
            <person name="Okada T."/>
            <person name="Watanabe K."/>
        </authorList>
    </citation>
    <scope>NUCLEOTIDE SEQUENCE [LARGE SCALE GENOMIC DNA]</scope>
</reference>
<evidence type="ECO:0000259" key="10">
    <source>
        <dbReference type="Pfam" id="PF08263"/>
    </source>
</evidence>
<keyword evidence="8" id="KW-0325">Glycoprotein</keyword>
<evidence type="ECO:0000256" key="2">
    <source>
        <dbReference type="ARBA" id="ARBA00022614"/>
    </source>
</evidence>
<keyword evidence="3" id="KW-0812">Transmembrane</keyword>
<evidence type="ECO:0000256" key="7">
    <source>
        <dbReference type="ARBA" id="ARBA00023136"/>
    </source>
</evidence>
<evidence type="ECO:0000256" key="6">
    <source>
        <dbReference type="ARBA" id="ARBA00022989"/>
    </source>
</evidence>
<comment type="caution">
    <text evidence="11">The sequence shown here is derived from an EMBL/GenBank/DDBJ whole genome shotgun (WGS) entry which is preliminary data.</text>
</comment>
<accession>A0AAV3PI21</accession>
<dbReference type="SUPFAM" id="SSF52058">
    <property type="entry name" value="L domain-like"/>
    <property type="match status" value="1"/>
</dbReference>
<feature type="signal peptide" evidence="9">
    <location>
        <begin position="1"/>
        <end position="19"/>
    </location>
</feature>
<proteinExistence type="predicted"/>
<evidence type="ECO:0000256" key="1">
    <source>
        <dbReference type="ARBA" id="ARBA00004479"/>
    </source>
</evidence>
<dbReference type="InterPro" id="IPR001611">
    <property type="entry name" value="Leu-rich_rpt"/>
</dbReference>
<dbReference type="Pfam" id="PF13855">
    <property type="entry name" value="LRR_8"/>
    <property type="match status" value="1"/>
</dbReference>
<keyword evidence="5" id="KW-0677">Repeat</keyword>
<keyword evidence="7" id="KW-0472">Membrane</keyword>
<evidence type="ECO:0000256" key="4">
    <source>
        <dbReference type="ARBA" id="ARBA00022729"/>
    </source>
</evidence>
<gene>
    <name evidence="11" type="ORF">LIER_09556</name>
</gene>
<dbReference type="PANTHER" id="PTHR48061">
    <property type="entry name" value="LEUCINE-RICH REPEAT RECEPTOR PROTEIN KINASE EMS1-LIKE-RELATED"/>
    <property type="match status" value="1"/>
</dbReference>
<protein>
    <recommendedName>
        <fullName evidence="10">Leucine-rich repeat-containing N-terminal plant-type domain-containing protein</fullName>
    </recommendedName>
</protein>
<keyword evidence="4 9" id="KW-0732">Signal</keyword>
<dbReference type="PANTHER" id="PTHR48061:SF12">
    <property type="entry name" value="DISEASE RESISTANCE LIKE PROTEIN"/>
    <property type="match status" value="1"/>
</dbReference>
<evidence type="ECO:0000313" key="11">
    <source>
        <dbReference type="EMBL" id="GAA0150671.1"/>
    </source>
</evidence>
<keyword evidence="12" id="KW-1185">Reference proteome</keyword>
<evidence type="ECO:0000256" key="3">
    <source>
        <dbReference type="ARBA" id="ARBA00022692"/>
    </source>
</evidence>
<evidence type="ECO:0000313" key="12">
    <source>
        <dbReference type="Proteomes" id="UP001454036"/>
    </source>
</evidence>
<dbReference type="Pfam" id="PF08263">
    <property type="entry name" value="LRRNT_2"/>
    <property type="match status" value="1"/>
</dbReference>
<evidence type="ECO:0000256" key="5">
    <source>
        <dbReference type="ARBA" id="ARBA00022737"/>
    </source>
</evidence>
<name>A0AAV3PI21_LITER</name>
<keyword evidence="2" id="KW-0433">Leucine-rich repeat</keyword>
<comment type="subcellular location">
    <subcellularLocation>
        <location evidence="1">Membrane</location>
        <topology evidence="1">Single-pass type I membrane protein</topology>
    </subcellularLocation>
</comment>
<dbReference type="EMBL" id="BAABME010001635">
    <property type="protein sequence ID" value="GAA0150671.1"/>
    <property type="molecule type" value="Genomic_DNA"/>
</dbReference>
<evidence type="ECO:0000256" key="8">
    <source>
        <dbReference type="ARBA" id="ARBA00023180"/>
    </source>
</evidence>
<sequence>MSNYFQFISFLLFYSLYYSTLCPAIQYSHPHDQNLLLLTFKESFSIDQSNSDYFSCRSSYPKTLSWNKSTDCCSWDGVTCDKITGNVVELDLSCGQLSGSIDSNSSLFLLPHLRRLNLAYNQISGSKISMIFGNFSQLEHLNLSNNGFSGQVPSEILKLTELTTLDLSDNAFTIGSDIFKLLLTNFTKLSQVSLHYLNVFSSFPKNLSSSLEIVQLYGNNLHGKLPYNIFHLPNLKTLDLGGNSQLYGLLPSVKWNSHTTLQWLDLSDIQFLGKLPDSIGNLKALKCLDLSGCGFSGTIKPSGC</sequence>
<dbReference type="InterPro" id="IPR013210">
    <property type="entry name" value="LRR_N_plant-typ"/>
</dbReference>
<dbReference type="InterPro" id="IPR032675">
    <property type="entry name" value="LRR_dom_sf"/>
</dbReference>
<dbReference type="Gene3D" id="3.80.10.10">
    <property type="entry name" value="Ribonuclease Inhibitor"/>
    <property type="match status" value="3"/>
</dbReference>
<organism evidence="11 12">
    <name type="scientific">Lithospermum erythrorhizon</name>
    <name type="common">Purple gromwell</name>
    <name type="synonym">Lithospermum officinale var. erythrorhizon</name>
    <dbReference type="NCBI Taxonomy" id="34254"/>
    <lineage>
        <taxon>Eukaryota</taxon>
        <taxon>Viridiplantae</taxon>
        <taxon>Streptophyta</taxon>
        <taxon>Embryophyta</taxon>
        <taxon>Tracheophyta</taxon>
        <taxon>Spermatophyta</taxon>
        <taxon>Magnoliopsida</taxon>
        <taxon>eudicotyledons</taxon>
        <taxon>Gunneridae</taxon>
        <taxon>Pentapetalae</taxon>
        <taxon>asterids</taxon>
        <taxon>lamiids</taxon>
        <taxon>Boraginales</taxon>
        <taxon>Boraginaceae</taxon>
        <taxon>Boraginoideae</taxon>
        <taxon>Lithospermeae</taxon>
        <taxon>Lithospermum</taxon>
    </lineage>
</organism>
<dbReference type="Pfam" id="PF00560">
    <property type="entry name" value="LRR_1"/>
    <property type="match status" value="2"/>
</dbReference>
<dbReference type="GO" id="GO:0016020">
    <property type="term" value="C:membrane"/>
    <property type="evidence" value="ECO:0007669"/>
    <property type="project" value="UniProtKB-SubCell"/>
</dbReference>
<dbReference type="InterPro" id="IPR046956">
    <property type="entry name" value="RLP23-like"/>
</dbReference>
<dbReference type="AlphaFoldDB" id="A0AAV3PI21"/>
<evidence type="ECO:0000256" key="9">
    <source>
        <dbReference type="SAM" id="SignalP"/>
    </source>
</evidence>
<feature type="chain" id="PRO_5043483842" description="Leucine-rich repeat-containing N-terminal plant-type domain-containing protein" evidence="9">
    <location>
        <begin position="20"/>
        <end position="304"/>
    </location>
</feature>
<dbReference type="Proteomes" id="UP001454036">
    <property type="component" value="Unassembled WGS sequence"/>
</dbReference>
<keyword evidence="6" id="KW-1133">Transmembrane helix</keyword>